<gene>
    <name evidence="8" type="ORF">NDU88_002645</name>
</gene>
<comment type="caution">
    <text evidence="5">Lacks conserved residue(s) required for the propagation of feature annotation.</text>
</comment>
<dbReference type="InterPro" id="IPR000742">
    <property type="entry name" value="EGF"/>
</dbReference>
<name>A0AAV7W174_PLEWA</name>
<organism evidence="8 9">
    <name type="scientific">Pleurodeles waltl</name>
    <name type="common">Iberian ribbed newt</name>
    <dbReference type="NCBI Taxonomy" id="8319"/>
    <lineage>
        <taxon>Eukaryota</taxon>
        <taxon>Metazoa</taxon>
        <taxon>Chordata</taxon>
        <taxon>Craniata</taxon>
        <taxon>Vertebrata</taxon>
        <taxon>Euteleostomi</taxon>
        <taxon>Amphibia</taxon>
        <taxon>Batrachia</taxon>
        <taxon>Caudata</taxon>
        <taxon>Salamandroidea</taxon>
        <taxon>Salamandridae</taxon>
        <taxon>Pleurodelinae</taxon>
        <taxon>Pleurodeles</taxon>
    </lineage>
</organism>
<keyword evidence="9" id="KW-1185">Reference proteome</keyword>
<dbReference type="InterPro" id="IPR019011">
    <property type="entry name" value="Cryptic/Cripto_CFC-dom"/>
</dbReference>
<dbReference type="Proteomes" id="UP001066276">
    <property type="component" value="Chromosome 1_2"/>
</dbReference>
<dbReference type="Gene3D" id="2.10.25.10">
    <property type="entry name" value="Laminin"/>
    <property type="match status" value="1"/>
</dbReference>
<protein>
    <recommendedName>
        <fullName evidence="7">EGF-like domain-containing protein</fullName>
    </recommendedName>
</protein>
<keyword evidence="4" id="KW-0325">Glycoprotein</keyword>
<proteinExistence type="inferred from homology"/>
<evidence type="ECO:0000256" key="1">
    <source>
        <dbReference type="ARBA" id="ARBA00007384"/>
    </source>
</evidence>
<dbReference type="PROSITE" id="PS00022">
    <property type="entry name" value="EGF_1"/>
    <property type="match status" value="1"/>
</dbReference>
<comment type="similarity">
    <text evidence="1">Belongs to the EGF-CFC (Cripto-1/FRL1/Cryptic) family.</text>
</comment>
<comment type="caution">
    <text evidence="8">The sequence shown here is derived from an EMBL/GenBank/DDBJ whole genome shotgun (WGS) entry which is preliminary data.</text>
</comment>
<dbReference type="CDD" id="cd00054">
    <property type="entry name" value="EGF_CA"/>
    <property type="match status" value="1"/>
</dbReference>
<dbReference type="EMBL" id="JANPWB010000002">
    <property type="protein sequence ID" value="KAJ1207253.1"/>
    <property type="molecule type" value="Genomic_DNA"/>
</dbReference>
<evidence type="ECO:0000256" key="5">
    <source>
        <dbReference type="PROSITE-ProRule" id="PRU00076"/>
    </source>
</evidence>
<evidence type="ECO:0000313" key="9">
    <source>
        <dbReference type="Proteomes" id="UP001066276"/>
    </source>
</evidence>
<keyword evidence="6" id="KW-0732">Signal</keyword>
<sequence>MPSGLSTVSLVTVTLALLVFRFGKGSERGRAEEAAQERLNSTHRRQQPANDAASFLEAFNDLNRSLEGKKPQHQGALLPFTGLTQSNKLNRHCCQNGGTCILGSFCACPKHFTGRHCEHDERKRMCGAKIEHGAWVFKGCQLCRCGYGKLHCFTESSHDNCDSGEDDENTFNELHSKATSVRTVTSYLKHLPFLALAYAALEM</sequence>
<evidence type="ECO:0000256" key="4">
    <source>
        <dbReference type="ARBA" id="ARBA00023180"/>
    </source>
</evidence>
<dbReference type="SUPFAM" id="SSF57196">
    <property type="entry name" value="EGF/Laminin"/>
    <property type="match status" value="2"/>
</dbReference>
<dbReference type="PROSITE" id="PS50026">
    <property type="entry name" value="EGF_3"/>
    <property type="match status" value="1"/>
</dbReference>
<evidence type="ECO:0000256" key="6">
    <source>
        <dbReference type="SAM" id="SignalP"/>
    </source>
</evidence>
<feature type="domain" description="EGF-like" evidence="7">
    <location>
        <begin position="89"/>
        <end position="118"/>
    </location>
</feature>
<evidence type="ECO:0000256" key="3">
    <source>
        <dbReference type="ARBA" id="ARBA00023157"/>
    </source>
</evidence>
<dbReference type="AlphaFoldDB" id="A0AAV7W174"/>
<feature type="signal peptide" evidence="6">
    <location>
        <begin position="1"/>
        <end position="25"/>
    </location>
</feature>
<dbReference type="GO" id="GO:0007165">
    <property type="term" value="P:signal transduction"/>
    <property type="evidence" value="ECO:0007669"/>
    <property type="project" value="UniProtKB-ARBA"/>
</dbReference>
<feature type="chain" id="PRO_5043821098" description="EGF-like domain-containing protein" evidence="6">
    <location>
        <begin position="26"/>
        <end position="203"/>
    </location>
</feature>
<reference evidence="8" key="1">
    <citation type="journal article" date="2022" name="bioRxiv">
        <title>Sequencing and chromosome-scale assembly of the giantPleurodeles waltlgenome.</title>
        <authorList>
            <person name="Brown T."/>
            <person name="Elewa A."/>
            <person name="Iarovenko S."/>
            <person name="Subramanian E."/>
            <person name="Araus A.J."/>
            <person name="Petzold A."/>
            <person name="Susuki M."/>
            <person name="Suzuki K.-i.T."/>
            <person name="Hayashi T."/>
            <person name="Toyoda A."/>
            <person name="Oliveira C."/>
            <person name="Osipova E."/>
            <person name="Leigh N.D."/>
            <person name="Simon A."/>
            <person name="Yun M.H."/>
        </authorList>
    </citation>
    <scope>NUCLEOTIDE SEQUENCE</scope>
    <source>
        <strain evidence="8">20211129_DDA</strain>
        <tissue evidence="8">Liver</tissue>
    </source>
</reference>
<evidence type="ECO:0000313" key="8">
    <source>
        <dbReference type="EMBL" id="KAJ1207253.1"/>
    </source>
</evidence>
<evidence type="ECO:0000256" key="2">
    <source>
        <dbReference type="ARBA" id="ARBA00022536"/>
    </source>
</evidence>
<dbReference type="Pfam" id="PF09443">
    <property type="entry name" value="CFC"/>
    <property type="match status" value="1"/>
</dbReference>
<evidence type="ECO:0000259" key="7">
    <source>
        <dbReference type="PROSITE" id="PS50026"/>
    </source>
</evidence>
<feature type="disulfide bond" evidence="5">
    <location>
        <begin position="108"/>
        <end position="117"/>
    </location>
</feature>
<accession>A0AAV7W174</accession>
<keyword evidence="2 5" id="KW-0245">EGF-like domain</keyword>
<keyword evidence="3 5" id="KW-1015">Disulfide bond</keyword>
<dbReference type="FunFam" id="2.10.25.10:FF:000421">
    <property type="entry name" value="Teratocarcinoma-derived growth factor"/>
    <property type="match status" value="1"/>
</dbReference>